<accession>A0A916BE15</accession>
<keyword evidence="2" id="KW-1185">Reference proteome</keyword>
<reference evidence="1" key="1">
    <citation type="submission" date="2021-02" db="EMBL/GenBank/DDBJ databases">
        <authorList>
            <person name="Han P."/>
        </authorList>
    </citation>
    <scope>NUCLEOTIDE SEQUENCE</scope>
    <source>
        <strain evidence="1">Candidatus Nitrotoga sp. ZN8</strain>
    </source>
</reference>
<dbReference type="AlphaFoldDB" id="A0A916BE15"/>
<name>A0A916BE15_9PROT</name>
<organism evidence="1 2">
    <name type="scientific">Candidatus Nitrotoga fabula</name>
    <dbReference type="NCBI Taxonomy" id="2182327"/>
    <lineage>
        <taxon>Bacteria</taxon>
        <taxon>Pseudomonadati</taxon>
        <taxon>Pseudomonadota</taxon>
        <taxon>Betaproteobacteria</taxon>
        <taxon>Nitrosomonadales</taxon>
        <taxon>Gallionellaceae</taxon>
        <taxon>Candidatus Nitrotoga</taxon>
    </lineage>
</organism>
<evidence type="ECO:0000313" key="1">
    <source>
        <dbReference type="EMBL" id="CAE6712523.1"/>
    </source>
</evidence>
<evidence type="ECO:0000313" key="2">
    <source>
        <dbReference type="Proteomes" id="UP000675882"/>
    </source>
</evidence>
<gene>
    <name evidence="1" type="ORF">NTGZN8_200008</name>
</gene>
<dbReference type="Proteomes" id="UP000675882">
    <property type="component" value="Unassembled WGS sequence"/>
</dbReference>
<protein>
    <submittedName>
        <fullName evidence="1">Uncharacterized protein</fullName>
    </submittedName>
</protein>
<proteinExistence type="predicted"/>
<sequence length="38" mass="4164">MLYSLNVEQTGHLGYASGHGGVAINEGRIFAWETLEEI</sequence>
<comment type="caution">
    <text evidence="1">The sequence shown here is derived from an EMBL/GenBank/DDBJ whole genome shotgun (WGS) entry which is preliminary data.</text>
</comment>
<dbReference type="EMBL" id="CAJNBL010000013">
    <property type="protein sequence ID" value="CAE6712523.1"/>
    <property type="molecule type" value="Genomic_DNA"/>
</dbReference>